<keyword evidence="3" id="KW-1185">Reference proteome</keyword>
<gene>
    <name evidence="2" type="ORF">ACFORO_02650</name>
</gene>
<organism evidence="2 3">
    <name type="scientific">Amycolatopsis halotolerans</name>
    <dbReference type="NCBI Taxonomy" id="330083"/>
    <lineage>
        <taxon>Bacteria</taxon>
        <taxon>Bacillati</taxon>
        <taxon>Actinomycetota</taxon>
        <taxon>Actinomycetes</taxon>
        <taxon>Pseudonocardiales</taxon>
        <taxon>Pseudonocardiaceae</taxon>
        <taxon>Amycolatopsis</taxon>
    </lineage>
</organism>
<proteinExistence type="predicted"/>
<feature type="compositionally biased region" description="Basic and acidic residues" evidence="1">
    <location>
        <begin position="126"/>
        <end position="136"/>
    </location>
</feature>
<feature type="compositionally biased region" description="Low complexity" evidence="1">
    <location>
        <begin position="211"/>
        <end position="221"/>
    </location>
</feature>
<accession>A0ABV7Q713</accession>
<evidence type="ECO:0000313" key="3">
    <source>
        <dbReference type="Proteomes" id="UP001595764"/>
    </source>
</evidence>
<reference evidence="3" key="1">
    <citation type="journal article" date="2019" name="Int. J. Syst. Evol. Microbiol.">
        <title>The Global Catalogue of Microorganisms (GCM) 10K type strain sequencing project: providing services to taxonomists for standard genome sequencing and annotation.</title>
        <authorList>
            <consortium name="The Broad Institute Genomics Platform"/>
            <consortium name="The Broad Institute Genome Sequencing Center for Infectious Disease"/>
            <person name="Wu L."/>
            <person name="Ma J."/>
        </authorList>
    </citation>
    <scope>NUCLEOTIDE SEQUENCE [LARGE SCALE GENOMIC DNA]</scope>
    <source>
        <strain evidence="3">CGMCC 4.7682</strain>
    </source>
</reference>
<dbReference type="RefSeq" id="WP_377869324.1">
    <property type="nucleotide sequence ID" value="NZ_JBHMAY010000012.1"/>
</dbReference>
<feature type="region of interest" description="Disordered" evidence="1">
    <location>
        <begin position="112"/>
        <end position="271"/>
    </location>
</feature>
<feature type="compositionally biased region" description="Low complexity" evidence="1">
    <location>
        <begin position="243"/>
        <end position="252"/>
    </location>
</feature>
<evidence type="ECO:0008006" key="4">
    <source>
        <dbReference type="Google" id="ProtNLM"/>
    </source>
</evidence>
<feature type="compositionally biased region" description="Basic and acidic residues" evidence="1">
    <location>
        <begin position="253"/>
        <end position="271"/>
    </location>
</feature>
<sequence length="271" mass="30045">MNDFVDRLLGRIDAPPIRPLVPTLFEPASPVGAEPGLPMGTFTESARKPVVAKETERVREVPGLGQVIRETLATLPGPVERVRESEVFHTERVEGGRETRVLRPESVERVREVPKPGEPGTVVRESVVESRTHTEHATVSSSERVAESLREREVRTEHLQRETTVPQPATAAEPETAPASPEPIRVAPVRTVEPVRAHPVTRPRPEPGPQPQQQLRQPLVIRRQKAPAQPDVHISIGRVEVTARPAPAAAPKPRQERKPLLSLDDYLRERG</sequence>
<evidence type="ECO:0000256" key="1">
    <source>
        <dbReference type="SAM" id="MobiDB-lite"/>
    </source>
</evidence>
<dbReference type="EMBL" id="JBHRWI010000004">
    <property type="protein sequence ID" value="MFC3509052.1"/>
    <property type="molecule type" value="Genomic_DNA"/>
</dbReference>
<evidence type="ECO:0000313" key="2">
    <source>
        <dbReference type="EMBL" id="MFC3509052.1"/>
    </source>
</evidence>
<comment type="caution">
    <text evidence="2">The sequence shown here is derived from an EMBL/GenBank/DDBJ whole genome shotgun (WGS) entry which is preliminary data.</text>
</comment>
<feature type="compositionally biased region" description="Basic and acidic residues" evidence="1">
    <location>
        <begin position="144"/>
        <end position="161"/>
    </location>
</feature>
<protein>
    <recommendedName>
        <fullName evidence="4">DUF2382 domain-containing protein</fullName>
    </recommendedName>
</protein>
<name>A0ABV7Q713_9PSEU</name>
<feature type="compositionally biased region" description="Low complexity" evidence="1">
    <location>
        <begin position="162"/>
        <end position="183"/>
    </location>
</feature>
<dbReference type="Proteomes" id="UP001595764">
    <property type="component" value="Unassembled WGS sequence"/>
</dbReference>